<accession>A0A917QXE2</accession>
<name>A0A917QXE2_9ACTN</name>
<sequence length="128" mass="13545">MDHPGLSVPAAVNILLAEALRMEEHPGIAFRTGPSGRRAVTINGPDVWEIIRAVRVTREAEKSASPKEIAEMVTEFSGVTPQQITAAIRYQAAYPEEIDGLIEAAEEADRAVVAAGGPSTGAGEVDRP</sequence>
<protein>
    <recommendedName>
        <fullName evidence="3">DUF433 domain-containing protein</fullName>
    </recommendedName>
</protein>
<dbReference type="AlphaFoldDB" id="A0A917QXE2"/>
<gene>
    <name evidence="1" type="ORF">GCM10007964_15580</name>
</gene>
<evidence type="ECO:0000313" key="2">
    <source>
        <dbReference type="Proteomes" id="UP000645217"/>
    </source>
</evidence>
<reference evidence="1" key="2">
    <citation type="submission" date="2020-09" db="EMBL/GenBank/DDBJ databases">
        <authorList>
            <person name="Sun Q."/>
            <person name="Ohkuma M."/>
        </authorList>
    </citation>
    <scope>NUCLEOTIDE SEQUENCE</scope>
    <source>
        <strain evidence="1">JCM 13064</strain>
    </source>
</reference>
<dbReference type="Gene3D" id="1.10.10.10">
    <property type="entry name" value="Winged helix-like DNA-binding domain superfamily/Winged helix DNA-binding domain"/>
    <property type="match status" value="1"/>
</dbReference>
<dbReference type="InterPro" id="IPR036388">
    <property type="entry name" value="WH-like_DNA-bd_sf"/>
</dbReference>
<dbReference type="EMBL" id="BMNT01000007">
    <property type="protein sequence ID" value="GGK73670.1"/>
    <property type="molecule type" value="Genomic_DNA"/>
</dbReference>
<evidence type="ECO:0008006" key="3">
    <source>
        <dbReference type="Google" id="ProtNLM"/>
    </source>
</evidence>
<comment type="caution">
    <text evidence="1">The sequence shown here is derived from an EMBL/GenBank/DDBJ whole genome shotgun (WGS) entry which is preliminary data.</text>
</comment>
<organism evidence="1 2">
    <name type="scientific">Sphaerisporangium melleum</name>
    <dbReference type="NCBI Taxonomy" id="321316"/>
    <lineage>
        <taxon>Bacteria</taxon>
        <taxon>Bacillati</taxon>
        <taxon>Actinomycetota</taxon>
        <taxon>Actinomycetes</taxon>
        <taxon>Streptosporangiales</taxon>
        <taxon>Streptosporangiaceae</taxon>
        <taxon>Sphaerisporangium</taxon>
    </lineage>
</organism>
<proteinExistence type="predicted"/>
<dbReference type="Proteomes" id="UP000645217">
    <property type="component" value="Unassembled WGS sequence"/>
</dbReference>
<keyword evidence="2" id="KW-1185">Reference proteome</keyword>
<reference evidence="1" key="1">
    <citation type="journal article" date="2014" name="Int. J. Syst. Evol. Microbiol.">
        <title>Complete genome sequence of Corynebacterium casei LMG S-19264T (=DSM 44701T), isolated from a smear-ripened cheese.</title>
        <authorList>
            <consortium name="US DOE Joint Genome Institute (JGI-PGF)"/>
            <person name="Walter F."/>
            <person name="Albersmeier A."/>
            <person name="Kalinowski J."/>
            <person name="Ruckert C."/>
        </authorList>
    </citation>
    <scope>NUCLEOTIDE SEQUENCE</scope>
    <source>
        <strain evidence="1">JCM 13064</strain>
    </source>
</reference>
<evidence type="ECO:0000313" key="1">
    <source>
        <dbReference type="EMBL" id="GGK73670.1"/>
    </source>
</evidence>